<proteinExistence type="predicted"/>
<comment type="caution">
    <text evidence="1">The sequence shown here is derived from an EMBL/GenBank/DDBJ whole genome shotgun (WGS) entry which is preliminary data.</text>
</comment>
<reference evidence="1 2" key="1">
    <citation type="journal article" date="2017" name="Environ. Microbiol.">
        <title>Decay of the glycolytic pathway and adaptation to intranuclear parasitism within Enterocytozoonidae microsporidia.</title>
        <authorList>
            <person name="Wiredu Boakye D."/>
            <person name="Jaroenlak P."/>
            <person name="Prachumwat A."/>
            <person name="Williams T.A."/>
            <person name="Bateman K.S."/>
            <person name="Itsathitphaisarn O."/>
            <person name="Sritunyalucksana K."/>
            <person name="Paszkiewicz K.H."/>
            <person name="Moore K.A."/>
            <person name="Stentiford G.D."/>
            <person name="Williams B.A."/>
        </authorList>
    </citation>
    <scope>NUCLEOTIDE SEQUENCE [LARGE SCALE GENOMIC DNA]</scope>
    <source>
        <strain evidence="1 2">TH1</strain>
    </source>
</reference>
<evidence type="ECO:0000313" key="1">
    <source>
        <dbReference type="EMBL" id="OQS54827.1"/>
    </source>
</evidence>
<dbReference type="Proteomes" id="UP000192758">
    <property type="component" value="Unassembled WGS sequence"/>
</dbReference>
<evidence type="ECO:0000313" key="2">
    <source>
        <dbReference type="Proteomes" id="UP000192758"/>
    </source>
</evidence>
<sequence>MTQVKVNTIGYFSSRVFLLTSAKMSPHANNPIKLIISEIKDWHIISMFNFFSRNIQNKTNQKNFKQQVLRKYLIGVSCRDY</sequence>
<accession>A0A1W0E6C9</accession>
<organism evidence="1 2">
    <name type="scientific">Ecytonucleospora hepatopenaei</name>
    <dbReference type="NCBI Taxonomy" id="646526"/>
    <lineage>
        <taxon>Eukaryota</taxon>
        <taxon>Fungi</taxon>
        <taxon>Fungi incertae sedis</taxon>
        <taxon>Microsporidia</taxon>
        <taxon>Enterocytozoonidae</taxon>
        <taxon>Ecytonucleospora</taxon>
    </lineage>
</organism>
<name>A0A1W0E6C9_9MICR</name>
<dbReference type="EMBL" id="MNPJ01000016">
    <property type="protein sequence ID" value="OQS54827.1"/>
    <property type="molecule type" value="Genomic_DNA"/>
</dbReference>
<keyword evidence="2" id="KW-1185">Reference proteome</keyword>
<protein>
    <submittedName>
        <fullName evidence="1">Uncharacterized protein</fullName>
    </submittedName>
</protein>
<dbReference type="AlphaFoldDB" id="A0A1W0E6C9"/>
<gene>
    <name evidence="1" type="ORF">EHP00_182</name>
</gene>
<dbReference type="VEuPathDB" id="MicrosporidiaDB:EHP00_182"/>